<protein>
    <submittedName>
        <fullName evidence="1">Uncharacterized protein</fullName>
    </submittedName>
</protein>
<dbReference type="AlphaFoldDB" id="A0A3M0JFH5"/>
<gene>
    <name evidence="1" type="ORF">DUI87_25783</name>
</gene>
<name>A0A3M0JFH5_HIRRU</name>
<evidence type="ECO:0000313" key="2">
    <source>
        <dbReference type="Proteomes" id="UP000269221"/>
    </source>
</evidence>
<sequence>MSREKSKRVFLCLQGGVQRELLLQAPALARPLSPLPRAAVLAWGEGLALSGHRQPVLGISWSQEQESCTVTELHFPCHGSSSPGADVEADLPLCPSAAAEPFKGARTVGKAKAQLELMEAAGNIQSKVNSVAVFAVNGCKRNMVNLLLNEAEQLKLSQPGSRAEVLSPANVIVTLQGFL</sequence>
<dbReference type="Proteomes" id="UP000269221">
    <property type="component" value="Unassembled WGS sequence"/>
</dbReference>
<proteinExistence type="predicted"/>
<reference evidence="1 2" key="1">
    <citation type="submission" date="2018-07" db="EMBL/GenBank/DDBJ databases">
        <title>A high quality draft genome assembly of the barn swallow (H. rustica rustica).</title>
        <authorList>
            <person name="Formenti G."/>
            <person name="Chiara M."/>
            <person name="Poveda L."/>
            <person name="Francoijs K.-J."/>
            <person name="Bonisoli-Alquati A."/>
            <person name="Canova L."/>
            <person name="Gianfranceschi L."/>
            <person name="Horner D.S."/>
            <person name="Saino N."/>
        </authorList>
    </citation>
    <scope>NUCLEOTIDE SEQUENCE [LARGE SCALE GENOMIC DNA]</scope>
    <source>
        <strain evidence="1">Chelidonia</strain>
        <tissue evidence="1">Blood</tissue>
    </source>
</reference>
<comment type="caution">
    <text evidence="1">The sequence shown here is derived from an EMBL/GenBank/DDBJ whole genome shotgun (WGS) entry which is preliminary data.</text>
</comment>
<dbReference type="EMBL" id="QRBI01000156">
    <property type="protein sequence ID" value="RMB97783.1"/>
    <property type="molecule type" value="Genomic_DNA"/>
</dbReference>
<evidence type="ECO:0000313" key="1">
    <source>
        <dbReference type="EMBL" id="RMB97783.1"/>
    </source>
</evidence>
<organism evidence="1 2">
    <name type="scientific">Hirundo rustica rustica</name>
    <dbReference type="NCBI Taxonomy" id="333673"/>
    <lineage>
        <taxon>Eukaryota</taxon>
        <taxon>Metazoa</taxon>
        <taxon>Chordata</taxon>
        <taxon>Craniata</taxon>
        <taxon>Vertebrata</taxon>
        <taxon>Euteleostomi</taxon>
        <taxon>Archelosauria</taxon>
        <taxon>Archosauria</taxon>
        <taxon>Dinosauria</taxon>
        <taxon>Saurischia</taxon>
        <taxon>Theropoda</taxon>
        <taxon>Coelurosauria</taxon>
        <taxon>Aves</taxon>
        <taxon>Neognathae</taxon>
        <taxon>Neoaves</taxon>
        <taxon>Telluraves</taxon>
        <taxon>Australaves</taxon>
        <taxon>Passeriformes</taxon>
        <taxon>Sylvioidea</taxon>
        <taxon>Hirundinidae</taxon>
        <taxon>Hirundo</taxon>
    </lineage>
</organism>
<keyword evidence="2" id="KW-1185">Reference proteome</keyword>
<accession>A0A3M0JFH5</accession>